<evidence type="ECO:0000256" key="15">
    <source>
        <dbReference type="SAM" id="Phobius"/>
    </source>
</evidence>
<evidence type="ECO:0000256" key="6">
    <source>
        <dbReference type="ARBA" id="ARBA00022833"/>
    </source>
</evidence>
<feature type="compositionally biased region" description="Acidic residues" evidence="14">
    <location>
        <begin position="678"/>
        <end position="689"/>
    </location>
</feature>
<evidence type="ECO:0000313" key="18">
    <source>
        <dbReference type="Proteomes" id="UP000316079"/>
    </source>
</evidence>
<evidence type="ECO:0000256" key="12">
    <source>
        <dbReference type="PROSITE-ProRule" id="PRU00024"/>
    </source>
</evidence>
<keyword evidence="8 15" id="KW-1133">Transmembrane helix</keyword>
<accession>A0A553Q7C7</accession>
<dbReference type="InterPro" id="IPR057103">
    <property type="entry name" value="NTCP5_P3_N"/>
</dbReference>
<feature type="compositionally biased region" description="Polar residues" evidence="14">
    <location>
        <begin position="8"/>
        <end position="19"/>
    </location>
</feature>
<feature type="region of interest" description="Disordered" evidence="14">
    <location>
        <begin position="1"/>
        <end position="63"/>
    </location>
</feature>
<dbReference type="Gene3D" id="1.20.1530.20">
    <property type="match status" value="1"/>
</dbReference>
<evidence type="ECO:0000256" key="2">
    <source>
        <dbReference type="ARBA" id="ARBA00006528"/>
    </source>
</evidence>
<name>A0A553Q7C7_9TELE</name>
<dbReference type="InterPro" id="IPR023415">
    <property type="entry name" value="LDLR_class-A_CS"/>
</dbReference>
<dbReference type="GO" id="GO:0008508">
    <property type="term" value="F:bile acid:sodium symporter activity"/>
    <property type="evidence" value="ECO:0007669"/>
    <property type="project" value="TreeGrafter"/>
</dbReference>
<feature type="transmembrane region" description="Helical" evidence="15">
    <location>
        <begin position="519"/>
        <end position="541"/>
    </location>
</feature>
<feature type="region of interest" description="Disordered" evidence="14">
    <location>
        <begin position="626"/>
        <end position="719"/>
    </location>
</feature>
<dbReference type="Gene3D" id="4.10.400.10">
    <property type="entry name" value="Low-density Lipoprotein Receptor"/>
    <property type="match status" value="3"/>
</dbReference>
<dbReference type="InterPro" id="IPR002172">
    <property type="entry name" value="LDrepeatLR_classA_rpt"/>
</dbReference>
<feature type="transmembrane region" description="Helical" evidence="15">
    <location>
        <begin position="1037"/>
        <end position="1059"/>
    </location>
</feature>
<dbReference type="Proteomes" id="UP000316079">
    <property type="component" value="Unassembled WGS sequence"/>
</dbReference>
<dbReference type="InterPro" id="IPR002657">
    <property type="entry name" value="BilAc:Na_symport/Acr3"/>
</dbReference>
<evidence type="ECO:0000256" key="5">
    <source>
        <dbReference type="ARBA" id="ARBA00022771"/>
    </source>
</evidence>
<comment type="caution">
    <text evidence="13">Lacks conserved residue(s) required for the propagation of feature annotation.</text>
</comment>
<dbReference type="Pfam" id="PF24690">
    <property type="entry name" value="NTCP5_P3_N"/>
    <property type="match status" value="1"/>
</dbReference>
<proteinExistence type="inferred from homology"/>
<keyword evidence="10 13" id="KW-1015">Disulfide bond</keyword>
<dbReference type="Gene3D" id="3.30.160.60">
    <property type="entry name" value="Classic Zinc Finger"/>
    <property type="match status" value="1"/>
</dbReference>
<dbReference type="PROSITE" id="PS01209">
    <property type="entry name" value="LDLRA_1"/>
    <property type="match status" value="2"/>
</dbReference>
<evidence type="ECO:0000256" key="1">
    <source>
        <dbReference type="ARBA" id="ARBA00004141"/>
    </source>
</evidence>
<dbReference type="PROSITE" id="PS50068">
    <property type="entry name" value="LDLRA_2"/>
    <property type="match status" value="3"/>
</dbReference>
<feature type="transmembrane region" description="Helical" evidence="15">
    <location>
        <begin position="1103"/>
        <end position="1123"/>
    </location>
</feature>
<dbReference type="SMART" id="SM00336">
    <property type="entry name" value="BBOX"/>
    <property type="match status" value="1"/>
</dbReference>
<feature type="domain" description="B box-type" evidence="16">
    <location>
        <begin position="154"/>
        <end position="195"/>
    </location>
</feature>
<dbReference type="GO" id="GO:0008270">
    <property type="term" value="F:zinc ion binding"/>
    <property type="evidence" value="ECO:0007669"/>
    <property type="project" value="UniProtKB-KW"/>
</dbReference>
<dbReference type="OrthoDB" id="203097at2759"/>
<dbReference type="EMBL" id="SRMA01026256">
    <property type="protein sequence ID" value="TRY85833.1"/>
    <property type="molecule type" value="Genomic_DNA"/>
</dbReference>
<keyword evidence="5 12" id="KW-0479">Metal-binding</keyword>
<evidence type="ECO:0000256" key="10">
    <source>
        <dbReference type="ARBA" id="ARBA00023157"/>
    </source>
</evidence>
<gene>
    <name evidence="17" type="ORF">DNTS_011870</name>
</gene>
<dbReference type="InterPro" id="IPR038770">
    <property type="entry name" value="Na+/solute_symporter_sf"/>
</dbReference>
<dbReference type="InterPro" id="IPR004710">
    <property type="entry name" value="Bilac:Na_transpt"/>
</dbReference>
<keyword evidence="11" id="KW-0325">Glycoprotein</keyword>
<keyword evidence="18" id="KW-1185">Reference proteome</keyword>
<dbReference type="AlphaFoldDB" id="A0A553Q7C7"/>
<feature type="transmembrane region" description="Helical" evidence="15">
    <location>
        <begin position="1066"/>
        <end position="1091"/>
    </location>
</feature>
<dbReference type="FunFam" id="4.10.400.10:FF:000065">
    <property type="entry name" value="Transmembrane protease serine 7"/>
    <property type="match status" value="1"/>
</dbReference>
<organism evidence="17 18">
    <name type="scientific">Danionella cerebrum</name>
    <dbReference type="NCBI Taxonomy" id="2873325"/>
    <lineage>
        <taxon>Eukaryota</taxon>
        <taxon>Metazoa</taxon>
        <taxon>Chordata</taxon>
        <taxon>Craniata</taxon>
        <taxon>Vertebrata</taxon>
        <taxon>Euteleostomi</taxon>
        <taxon>Actinopterygii</taxon>
        <taxon>Neopterygii</taxon>
        <taxon>Teleostei</taxon>
        <taxon>Ostariophysi</taxon>
        <taxon>Cypriniformes</taxon>
        <taxon>Danionidae</taxon>
        <taxon>Danioninae</taxon>
        <taxon>Danionella</taxon>
    </lineage>
</organism>
<dbReference type="CDD" id="cd00112">
    <property type="entry name" value="LDLa"/>
    <property type="match status" value="3"/>
</dbReference>
<dbReference type="CDD" id="cd19784">
    <property type="entry name" value="Bbox2_TRIM44"/>
    <property type="match status" value="1"/>
</dbReference>
<dbReference type="Pfam" id="PF01758">
    <property type="entry name" value="SBF"/>
    <property type="match status" value="1"/>
</dbReference>
<dbReference type="STRING" id="623744.A0A553Q7C7"/>
<keyword evidence="4 15" id="KW-0812">Transmembrane</keyword>
<dbReference type="SMART" id="SM00192">
    <property type="entry name" value="LDLa"/>
    <property type="match status" value="3"/>
</dbReference>
<keyword evidence="5 12" id="KW-0863">Zinc-finger</keyword>
<comment type="similarity">
    <text evidence="2">Belongs to the bile acid:sodium symporter (BASS) (TC 2.A.28) family.</text>
</comment>
<feature type="disulfide bond" evidence="13">
    <location>
        <begin position="480"/>
        <end position="495"/>
    </location>
</feature>
<dbReference type="SUPFAM" id="SSF57845">
    <property type="entry name" value="B-box zinc-binding domain"/>
    <property type="match status" value="1"/>
</dbReference>
<dbReference type="PANTHER" id="PTHR10361">
    <property type="entry name" value="SODIUM-BILE ACID COTRANSPORTER"/>
    <property type="match status" value="1"/>
</dbReference>
<feature type="transmembrane region" description="Helical" evidence="15">
    <location>
        <begin position="1166"/>
        <end position="1187"/>
    </location>
</feature>
<comment type="caution">
    <text evidence="17">The sequence shown here is derived from an EMBL/GenBank/DDBJ whole genome shotgun (WGS) entry which is preliminary data.</text>
</comment>
<dbReference type="PRINTS" id="PR00261">
    <property type="entry name" value="LDLRECEPTOR"/>
</dbReference>
<dbReference type="PROSITE" id="PS50119">
    <property type="entry name" value="ZF_BBOX"/>
    <property type="match status" value="1"/>
</dbReference>
<dbReference type="Pfam" id="PF00057">
    <property type="entry name" value="Ldl_recept_a"/>
    <property type="match status" value="3"/>
</dbReference>
<feature type="disulfide bond" evidence="13">
    <location>
        <begin position="468"/>
        <end position="486"/>
    </location>
</feature>
<dbReference type="PANTHER" id="PTHR10361:SF3">
    <property type="entry name" value="P3 PROTEIN"/>
    <property type="match status" value="1"/>
</dbReference>
<keyword evidence="6" id="KW-0862">Zinc</keyword>
<reference evidence="17 18" key="1">
    <citation type="journal article" date="2019" name="Sci. Data">
        <title>Hybrid genome assembly and annotation of Danionella translucida.</title>
        <authorList>
            <person name="Kadobianskyi M."/>
            <person name="Schulze L."/>
            <person name="Schuelke M."/>
            <person name="Judkewitz B."/>
        </authorList>
    </citation>
    <scope>NUCLEOTIDE SEQUENCE [LARGE SCALE GENOMIC DNA]</scope>
    <source>
        <strain evidence="17 18">Bolton</strain>
    </source>
</reference>
<evidence type="ECO:0000256" key="4">
    <source>
        <dbReference type="ARBA" id="ARBA00022692"/>
    </source>
</evidence>
<feature type="compositionally biased region" description="Polar residues" evidence="14">
    <location>
        <begin position="651"/>
        <end position="663"/>
    </location>
</feature>
<evidence type="ECO:0000313" key="17">
    <source>
        <dbReference type="EMBL" id="TRY85833.1"/>
    </source>
</evidence>
<evidence type="ECO:0000256" key="7">
    <source>
        <dbReference type="ARBA" id="ARBA00022847"/>
    </source>
</evidence>
<feature type="compositionally biased region" description="Basic and acidic residues" evidence="14">
    <location>
        <begin position="664"/>
        <end position="673"/>
    </location>
</feature>
<protein>
    <recommendedName>
        <fullName evidence="16">B box-type domain-containing protein</fullName>
    </recommendedName>
</protein>
<dbReference type="Gene3D" id="4.10.830.40">
    <property type="match status" value="1"/>
</dbReference>
<feature type="transmembrane region" description="Helical" evidence="15">
    <location>
        <begin position="1009"/>
        <end position="1031"/>
    </location>
</feature>
<feature type="non-terminal residue" evidence="17">
    <location>
        <position position="1"/>
    </location>
</feature>
<feature type="disulfide bond" evidence="13">
    <location>
        <begin position="397"/>
        <end position="412"/>
    </location>
</feature>
<keyword evidence="3" id="KW-0813">Transport</keyword>
<comment type="subcellular location">
    <subcellularLocation>
        <location evidence="1">Membrane</location>
        <topology evidence="1">Multi-pass membrane protein</topology>
    </subcellularLocation>
</comment>
<evidence type="ECO:0000256" key="3">
    <source>
        <dbReference type="ARBA" id="ARBA00022448"/>
    </source>
</evidence>
<keyword evidence="7" id="KW-0769">Symport</keyword>
<evidence type="ECO:0000256" key="14">
    <source>
        <dbReference type="SAM" id="MobiDB-lite"/>
    </source>
</evidence>
<feature type="disulfide bond" evidence="13">
    <location>
        <begin position="439"/>
        <end position="454"/>
    </location>
</feature>
<sequence>FEEEPEVTKSSAYSQNTEVLQAGNRRVLMEASGGRVEAGGGASASDGGEHAAQEEDQPGLEGSCDVCEPDESAPAAWVCASCRLAFCSQHAHTHLQRHTHTLTPFLPRETYCTQSEEEPDLPKHPLQAHKEEEQCRAAPEECHAERPERQSVSVERLKCVHHGQDGSLYCRQDERIICVLCALQGEHREHQIITLREAYHWQRSREAVDLLEHTHQISERIKAKWSSSDVSSEELESFVNDQFDSLKVLVYQEERRILHLLDLKEAIFTSEATEKMTEISVNTLSLQEEMERITLALQQLQQASPPFSPAAACPSPRASRSDSARGNLRQWLMRPSIRISSGPVRVRRGRMWLWFFLLGSGSVDGQVPSVRNWSLPCSATGSFMCSNGQCVSAVLQCDGFTDCSDHSDEESCARGRSKCAPTFFSCASGIHCIIARFQCNGFRDCPDGSDELNCTGHPVLCSSSRFRCTNGRCVDRSFLCNGQNNCRDNSDEQNCISATDSPGQGSVLLEHQLRLYPTITYAVLGSGLVFILVVALLALVLQHQRKRGMYRGSSIYRGSPQRPLLLSQLLMVDQAQVDVGSTQFPSHSEALGTFHSLQVISCSHRSPAEADGLPSYTQAVMDTSRPVWFDLPPPPYPLTDRDPPDYEEPPQTIQNLEDTTLNSERTDPLHLDGTEQPINEEPEQQEEEPTEHFMTPRGSMTVSESNEQVPPESLRPVDGVAHGKRAERIHERHDETPSGCEAVIVTGNIFSPWARGNWEYWSHVVISAAAGGGGVERCVDEGVSRARGVRWRETSGVMWRAPSLLLLSCLLMITRGAETKPPNQSLNHIDQNQFLNQPDQYEKLQDHNQYLWIGDGSSREFEFPQNTLGVVVISSSSGGTAARRGRESLRRTLRVQSLEPDVISILNISRSGASGYVINIRSGLPGTAPLLLQLLDAEPDSEPVLIAERSDYSIKVASLDDGEAGELVHFTENPLLFVLLPLIFVNKCAFGCKVEVEVLLALLKKPLPLLLGMTGQFLIMPLYAFTISHLASLPKPLALALIITCSAPSGGGGYLYSLLLGGDVTLAISLTLISTVAACGAMPISSALYGWLLGVHSALHIPFLKILGTLLFIAIPVSLGVLVKLRLPTLSTVLLALVRPVSLALMVGGVVVAFQMGSTILAGVRVSVAAVGASVPVFGLLVGLALARVVGLASPQSRTLGIEVGVQNSLLALAVLQISFPRAQADFASQAPFIVALSSTSEMLLLVLAYVAHPRLCPPSSAQSPS</sequence>
<dbReference type="InterPro" id="IPR000315">
    <property type="entry name" value="Znf_B-box"/>
</dbReference>
<feature type="disulfide bond" evidence="13">
    <location>
        <begin position="461"/>
        <end position="473"/>
    </location>
</feature>
<evidence type="ECO:0000259" key="16">
    <source>
        <dbReference type="PROSITE" id="PS50119"/>
    </source>
</evidence>
<evidence type="ECO:0000256" key="13">
    <source>
        <dbReference type="PROSITE-ProRule" id="PRU00124"/>
    </source>
</evidence>
<dbReference type="Pfam" id="PF00643">
    <property type="entry name" value="zf-B_box"/>
    <property type="match status" value="1"/>
</dbReference>
<feature type="disulfide bond" evidence="13">
    <location>
        <begin position="385"/>
        <end position="403"/>
    </location>
</feature>
<keyword evidence="9 15" id="KW-0472">Membrane</keyword>
<evidence type="ECO:0000256" key="8">
    <source>
        <dbReference type="ARBA" id="ARBA00022989"/>
    </source>
</evidence>
<evidence type="ECO:0000256" key="9">
    <source>
        <dbReference type="ARBA" id="ARBA00023136"/>
    </source>
</evidence>
<evidence type="ECO:0000256" key="11">
    <source>
        <dbReference type="ARBA" id="ARBA00023180"/>
    </source>
</evidence>
<feature type="transmembrane region" description="Helical" evidence="15">
    <location>
        <begin position="1130"/>
        <end position="1154"/>
    </location>
</feature>
<dbReference type="GO" id="GO:0016020">
    <property type="term" value="C:membrane"/>
    <property type="evidence" value="ECO:0007669"/>
    <property type="project" value="UniProtKB-SubCell"/>
</dbReference>
<dbReference type="InterPro" id="IPR036055">
    <property type="entry name" value="LDL_receptor-like_sf"/>
</dbReference>
<dbReference type="SUPFAM" id="SSF57424">
    <property type="entry name" value="LDL receptor-like module"/>
    <property type="match status" value="3"/>
</dbReference>
<feature type="compositionally biased region" description="Polar residues" evidence="14">
    <location>
        <begin position="698"/>
        <end position="708"/>
    </location>
</feature>